<evidence type="ECO:0000256" key="3">
    <source>
        <dbReference type="ARBA" id="ARBA00023002"/>
    </source>
</evidence>
<dbReference type="OrthoDB" id="9787136at2"/>
<dbReference type="EMBL" id="VLTJ01000007">
    <property type="protein sequence ID" value="TSH97927.1"/>
    <property type="molecule type" value="Genomic_DNA"/>
</dbReference>
<protein>
    <recommendedName>
        <fullName evidence="6">FMN dependent NADH:quinone oxidoreductase</fullName>
        <ecNumber evidence="6">1.6.5.-</ecNumber>
    </recommendedName>
    <alternativeName>
        <fullName evidence="6">Azo-dye reductase</fullName>
    </alternativeName>
    <alternativeName>
        <fullName evidence="6">FMN-dependent NADH-azo compound oxidoreductase</fullName>
    </alternativeName>
    <alternativeName>
        <fullName evidence="6">FMN-dependent NADH-azoreductase</fullName>
        <ecNumber evidence="6">1.7.1.17</ecNumber>
    </alternativeName>
</protein>
<dbReference type="GO" id="GO:0016655">
    <property type="term" value="F:oxidoreductase activity, acting on NAD(P)H, quinone or similar compound as acceptor"/>
    <property type="evidence" value="ECO:0007669"/>
    <property type="project" value="InterPro"/>
</dbReference>
<dbReference type="EC" id="1.6.5.-" evidence="6"/>
<dbReference type="GO" id="GO:0016652">
    <property type="term" value="F:oxidoreductase activity, acting on NAD(P)H as acceptor"/>
    <property type="evidence" value="ECO:0007669"/>
    <property type="project" value="UniProtKB-UniRule"/>
</dbReference>
<comment type="cofactor">
    <cofactor evidence="6">
        <name>FMN</name>
        <dbReference type="ChEBI" id="CHEBI:58210"/>
    </cofactor>
    <text evidence="6">Binds 1 FMN per subunit.</text>
</comment>
<dbReference type="GO" id="GO:0009055">
    <property type="term" value="F:electron transfer activity"/>
    <property type="evidence" value="ECO:0007669"/>
    <property type="project" value="UniProtKB-UniRule"/>
</dbReference>
<comment type="subunit">
    <text evidence="6">Homodimer.</text>
</comment>
<organism evidence="8 9">
    <name type="scientific">Verticiella sediminum</name>
    <dbReference type="NCBI Taxonomy" id="1247510"/>
    <lineage>
        <taxon>Bacteria</taxon>
        <taxon>Pseudomonadati</taxon>
        <taxon>Pseudomonadota</taxon>
        <taxon>Betaproteobacteria</taxon>
        <taxon>Burkholderiales</taxon>
        <taxon>Alcaligenaceae</taxon>
        <taxon>Verticiella</taxon>
    </lineage>
</organism>
<name>A0A556AYC0_9BURK</name>
<keyword evidence="3 6" id="KW-0560">Oxidoreductase</keyword>
<comment type="caution">
    <text evidence="8">The sequence shown here is derived from an EMBL/GenBank/DDBJ whole genome shotgun (WGS) entry which is preliminary data.</text>
</comment>
<comment type="similarity">
    <text evidence="6">Belongs to the azoreductase type 1 family.</text>
</comment>
<comment type="caution">
    <text evidence="6">Lacks conserved residue(s) required for the propagation of feature annotation.</text>
</comment>
<comment type="function">
    <text evidence="6">Also exhibits azoreductase activity. Catalyzes the reductive cleavage of the azo bond in aromatic azo compounds to the corresponding amines.</text>
</comment>
<dbReference type="SUPFAM" id="SSF52218">
    <property type="entry name" value="Flavoproteins"/>
    <property type="match status" value="1"/>
</dbReference>
<dbReference type="InterPro" id="IPR029039">
    <property type="entry name" value="Flavoprotein-like_sf"/>
</dbReference>
<dbReference type="PANTHER" id="PTHR43741">
    <property type="entry name" value="FMN-DEPENDENT NADH-AZOREDUCTASE 1"/>
    <property type="match status" value="1"/>
</dbReference>
<dbReference type="Gene3D" id="3.40.50.360">
    <property type="match status" value="1"/>
</dbReference>
<dbReference type="AlphaFoldDB" id="A0A556AYC0"/>
<dbReference type="GO" id="GO:0010181">
    <property type="term" value="F:FMN binding"/>
    <property type="evidence" value="ECO:0007669"/>
    <property type="project" value="UniProtKB-UniRule"/>
</dbReference>
<dbReference type="InterPro" id="IPR003680">
    <property type="entry name" value="Flavodoxin_fold"/>
</dbReference>
<dbReference type="Pfam" id="PF02525">
    <property type="entry name" value="Flavodoxin_2"/>
    <property type="match status" value="1"/>
</dbReference>
<evidence type="ECO:0000256" key="1">
    <source>
        <dbReference type="ARBA" id="ARBA00022630"/>
    </source>
</evidence>
<dbReference type="PANTHER" id="PTHR43741:SF2">
    <property type="entry name" value="FMN-DEPENDENT NADH:QUINONE OXIDOREDUCTASE"/>
    <property type="match status" value="1"/>
</dbReference>
<evidence type="ECO:0000259" key="7">
    <source>
        <dbReference type="Pfam" id="PF02525"/>
    </source>
</evidence>
<keyword evidence="1 6" id="KW-0285">Flavoprotein</keyword>
<dbReference type="InterPro" id="IPR050104">
    <property type="entry name" value="FMN-dep_NADH:Q_OxRdtase_AzoR1"/>
</dbReference>
<evidence type="ECO:0000256" key="5">
    <source>
        <dbReference type="ARBA" id="ARBA00048542"/>
    </source>
</evidence>
<sequence length="234" mass="24951">MANLLIVDASARPGLGGIDAHGAYSRRLTHHFASRWRLRRPGDVIVHREVGLTPPAAVTHDWIAAAYTPVAQRTPAMRAALRESDALAAELAQADLLVIGSPLYNFGMPAGLKAWVDNVVRIGVTMDFVPERADPYVPLLAPRRIRAASLVARGGHGMDPGGEHAAMNHLESSLTTALGFIGVTDFAHVAVEHQEFGGQALDASLHRALASVDALAQRWDAELRCALEAVPACA</sequence>
<keyword evidence="2 6" id="KW-0288">FMN</keyword>
<keyword evidence="4 6" id="KW-0520">NAD</keyword>
<dbReference type="RefSeq" id="WP_143946809.1">
    <property type="nucleotide sequence ID" value="NZ_BAABMB010000004.1"/>
</dbReference>
<feature type="domain" description="Flavodoxin-like fold" evidence="7">
    <location>
        <begin position="3"/>
        <end position="214"/>
    </location>
</feature>
<comment type="function">
    <text evidence="6">Quinone reductase that provides resistance to thiol-specific stress caused by electrophilic quinones.</text>
</comment>
<accession>A0A556AYC0</accession>
<reference evidence="8 9" key="1">
    <citation type="submission" date="2019-07" db="EMBL/GenBank/DDBJ databases">
        <title>Qingshengfaniella alkalisoli gen. nov., sp. nov., isolated from saline soil.</title>
        <authorList>
            <person name="Xu L."/>
            <person name="Huang X.-X."/>
            <person name="Sun J.-Q."/>
        </authorList>
    </citation>
    <scope>NUCLEOTIDE SEQUENCE [LARGE SCALE GENOMIC DNA]</scope>
    <source>
        <strain evidence="8 9">DSM 27279</strain>
    </source>
</reference>
<comment type="catalytic activity">
    <reaction evidence="5">
        <text>N,N-dimethyl-1,4-phenylenediamine + anthranilate + 2 NAD(+) = 2-(4-dimethylaminophenyl)diazenylbenzoate + 2 NADH + 2 H(+)</text>
        <dbReference type="Rhea" id="RHEA:55872"/>
        <dbReference type="ChEBI" id="CHEBI:15378"/>
        <dbReference type="ChEBI" id="CHEBI:15783"/>
        <dbReference type="ChEBI" id="CHEBI:16567"/>
        <dbReference type="ChEBI" id="CHEBI:57540"/>
        <dbReference type="ChEBI" id="CHEBI:57945"/>
        <dbReference type="ChEBI" id="CHEBI:71579"/>
        <dbReference type="EC" id="1.7.1.17"/>
    </reaction>
    <physiologicalReaction direction="right-to-left" evidence="5">
        <dbReference type="Rhea" id="RHEA:55874"/>
    </physiologicalReaction>
</comment>
<dbReference type="EC" id="1.7.1.17" evidence="6"/>
<gene>
    <name evidence="6" type="primary">azoR</name>
    <name evidence="8" type="ORF">FOZ76_03815</name>
</gene>
<keyword evidence="9" id="KW-1185">Reference proteome</keyword>
<evidence type="ECO:0000256" key="4">
    <source>
        <dbReference type="ARBA" id="ARBA00023027"/>
    </source>
</evidence>
<dbReference type="HAMAP" id="MF_01216">
    <property type="entry name" value="Azoreductase_type1"/>
    <property type="match status" value="1"/>
</dbReference>
<evidence type="ECO:0000313" key="8">
    <source>
        <dbReference type="EMBL" id="TSH97927.1"/>
    </source>
</evidence>
<evidence type="ECO:0000256" key="2">
    <source>
        <dbReference type="ARBA" id="ARBA00022643"/>
    </source>
</evidence>
<evidence type="ECO:0000313" key="9">
    <source>
        <dbReference type="Proteomes" id="UP000318405"/>
    </source>
</evidence>
<comment type="catalytic activity">
    <reaction evidence="6">
        <text>2 a quinone + NADH + H(+) = 2 a 1,4-benzosemiquinone + NAD(+)</text>
        <dbReference type="Rhea" id="RHEA:65952"/>
        <dbReference type="ChEBI" id="CHEBI:15378"/>
        <dbReference type="ChEBI" id="CHEBI:57540"/>
        <dbReference type="ChEBI" id="CHEBI:57945"/>
        <dbReference type="ChEBI" id="CHEBI:132124"/>
        <dbReference type="ChEBI" id="CHEBI:134225"/>
    </reaction>
</comment>
<proteinExistence type="inferred from homology"/>
<evidence type="ECO:0000256" key="6">
    <source>
        <dbReference type="HAMAP-Rule" id="MF_01216"/>
    </source>
</evidence>
<dbReference type="Proteomes" id="UP000318405">
    <property type="component" value="Unassembled WGS sequence"/>
</dbReference>
<feature type="binding site" evidence="6">
    <location>
        <position position="10"/>
    </location>
    <ligand>
        <name>FMN</name>
        <dbReference type="ChEBI" id="CHEBI:58210"/>
    </ligand>
</feature>
<dbReference type="InterPro" id="IPR023048">
    <property type="entry name" value="NADH:quinone_OxRdtase_FMN_depd"/>
</dbReference>